<dbReference type="Pfam" id="PF01208">
    <property type="entry name" value="URO-D"/>
    <property type="match status" value="1"/>
</dbReference>
<dbReference type="EnsemblProtists" id="EOD35594">
    <property type="protein sequence ID" value="EOD35594"/>
    <property type="gene ID" value="EMIHUDRAFT_252619"/>
</dbReference>
<evidence type="ECO:0000259" key="1">
    <source>
        <dbReference type="Pfam" id="PF01208"/>
    </source>
</evidence>
<dbReference type="InterPro" id="IPR038071">
    <property type="entry name" value="UROD/MetE-like_sf"/>
</dbReference>
<dbReference type="GO" id="GO:0004853">
    <property type="term" value="F:uroporphyrinogen decarboxylase activity"/>
    <property type="evidence" value="ECO:0007669"/>
    <property type="project" value="InterPro"/>
</dbReference>
<evidence type="ECO:0000313" key="2">
    <source>
        <dbReference type="EnsemblProtists" id="EOD35594"/>
    </source>
</evidence>
<dbReference type="HOGENOM" id="CLU_3147742_0_0_1"/>
<dbReference type="SUPFAM" id="SSF51726">
    <property type="entry name" value="UROD/MetE-like"/>
    <property type="match status" value="1"/>
</dbReference>
<keyword evidence="3" id="KW-1185">Reference proteome</keyword>
<evidence type="ECO:0000313" key="3">
    <source>
        <dbReference type="Proteomes" id="UP000013827"/>
    </source>
</evidence>
<organism evidence="2 3">
    <name type="scientific">Emiliania huxleyi (strain CCMP1516)</name>
    <dbReference type="NCBI Taxonomy" id="280463"/>
    <lineage>
        <taxon>Eukaryota</taxon>
        <taxon>Haptista</taxon>
        <taxon>Haptophyta</taxon>
        <taxon>Prymnesiophyceae</taxon>
        <taxon>Isochrysidales</taxon>
        <taxon>Noelaerhabdaceae</taxon>
        <taxon>Emiliania</taxon>
    </lineage>
</organism>
<feature type="domain" description="Uroporphyrinogen decarboxylase (URO-D)" evidence="1">
    <location>
        <begin position="2"/>
        <end position="46"/>
    </location>
</feature>
<protein>
    <recommendedName>
        <fullName evidence="1">Uroporphyrinogen decarboxylase (URO-D) domain-containing protein</fullName>
    </recommendedName>
</protein>
<dbReference type="GO" id="GO:0006779">
    <property type="term" value="P:porphyrin-containing compound biosynthetic process"/>
    <property type="evidence" value="ECO:0007669"/>
    <property type="project" value="InterPro"/>
</dbReference>
<dbReference type="InterPro" id="IPR000257">
    <property type="entry name" value="Uroporphyrinogen_deCOase"/>
</dbReference>
<dbReference type="AlphaFoldDB" id="A0A0D3KIK9"/>
<dbReference type="Proteomes" id="UP000013827">
    <property type="component" value="Unassembled WGS sequence"/>
</dbReference>
<dbReference type="RefSeq" id="XP_005788023.1">
    <property type="nucleotide sequence ID" value="XM_005787966.1"/>
</dbReference>
<dbReference type="Gene3D" id="3.20.20.210">
    <property type="match status" value="1"/>
</dbReference>
<dbReference type="PaxDb" id="2903-EOD35594"/>
<dbReference type="GeneID" id="17280865"/>
<sequence>AQITAAVHQNIRDAGGKGQHLLNLGHGVLQGTPEASVAAFVNAAKSFTE</sequence>
<reference evidence="3" key="1">
    <citation type="journal article" date="2013" name="Nature">
        <title>Pan genome of the phytoplankton Emiliania underpins its global distribution.</title>
        <authorList>
            <person name="Read B.A."/>
            <person name="Kegel J."/>
            <person name="Klute M.J."/>
            <person name="Kuo A."/>
            <person name="Lefebvre S.C."/>
            <person name="Maumus F."/>
            <person name="Mayer C."/>
            <person name="Miller J."/>
            <person name="Monier A."/>
            <person name="Salamov A."/>
            <person name="Young J."/>
            <person name="Aguilar M."/>
            <person name="Claverie J.M."/>
            <person name="Frickenhaus S."/>
            <person name="Gonzalez K."/>
            <person name="Herman E.K."/>
            <person name="Lin Y.C."/>
            <person name="Napier J."/>
            <person name="Ogata H."/>
            <person name="Sarno A.F."/>
            <person name="Shmutz J."/>
            <person name="Schroeder D."/>
            <person name="de Vargas C."/>
            <person name="Verret F."/>
            <person name="von Dassow P."/>
            <person name="Valentin K."/>
            <person name="Van de Peer Y."/>
            <person name="Wheeler G."/>
            <person name="Dacks J.B."/>
            <person name="Delwiche C.F."/>
            <person name="Dyhrman S.T."/>
            <person name="Glockner G."/>
            <person name="John U."/>
            <person name="Richards T."/>
            <person name="Worden A.Z."/>
            <person name="Zhang X."/>
            <person name="Grigoriev I.V."/>
            <person name="Allen A.E."/>
            <person name="Bidle K."/>
            <person name="Borodovsky M."/>
            <person name="Bowler C."/>
            <person name="Brownlee C."/>
            <person name="Cock J.M."/>
            <person name="Elias M."/>
            <person name="Gladyshev V.N."/>
            <person name="Groth M."/>
            <person name="Guda C."/>
            <person name="Hadaegh A."/>
            <person name="Iglesias-Rodriguez M.D."/>
            <person name="Jenkins J."/>
            <person name="Jones B.M."/>
            <person name="Lawson T."/>
            <person name="Leese F."/>
            <person name="Lindquist E."/>
            <person name="Lobanov A."/>
            <person name="Lomsadze A."/>
            <person name="Malik S.B."/>
            <person name="Marsh M.E."/>
            <person name="Mackinder L."/>
            <person name="Mock T."/>
            <person name="Mueller-Roeber B."/>
            <person name="Pagarete A."/>
            <person name="Parker M."/>
            <person name="Probert I."/>
            <person name="Quesneville H."/>
            <person name="Raines C."/>
            <person name="Rensing S.A."/>
            <person name="Riano-Pachon D.M."/>
            <person name="Richier S."/>
            <person name="Rokitta S."/>
            <person name="Shiraiwa Y."/>
            <person name="Soanes D.M."/>
            <person name="van der Giezen M."/>
            <person name="Wahlund T.M."/>
            <person name="Williams B."/>
            <person name="Wilson W."/>
            <person name="Wolfe G."/>
            <person name="Wurch L.L."/>
        </authorList>
    </citation>
    <scope>NUCLEOTIDE SEQUENCE</scope>
</reference>
<name>A0A0D3KIK9_EMIH1</name>
<accession>A0A0D3KIK9</accession>
<proteinExistence type="predicted"/>
<dbReference type="KEGG" id="ehx:EMIHUDRAFT_252619"/>
<reference evidence="2" key="2">
    <citation type="submission" date="2024-10" db="UniProtKB">
        <authorList>
            <consortium name="EnsemblProtists"/>
        </authorList>
    </citation>
    <scope>IDENTIFICATION</scope>
</reference>